<dbReference type="InterPro" id="IPR050373">
    <property type="entry name" value="Fibrinogen_C-term_domain"/>
</dbReference>
<evidence type="ECO:0000259" key="2">
    <source>
        <dbReference type="PROSITE" id="PS51406"/>
    </source>
</evidence>
<evidence type="ECO:0000256" key="1">
    <source>
        <dbReference type="SAM" id="MobiDB-lite"/>
    </source>
</evidence>
<dbReference type="InterPro" id="IPR036056">
    <property type="entry name" value="Fibrinogen-like_C"/>
</dbReference>
<reference evidence="3" key="1">
    <citation type="journal article" date="2021" name="Sci. Adv.">
        <title>The American lobster genome reveals insights on longevity, neural, and immune adaptations.</title>
        <authorList>
            <person name="Polinski J.M."/>
            <person name="Zimin A.V."/>
            <person name="Clark K.F."/>
            <person name="Kohn A.B."/>
            <person name="Sadowski N."/>
            <person name="Timp W."/>
            <person name="Ptitsyn A."/>
            <person name="Khanna P."/>
            <person name="Romanova D.Y."/>
            <person name="Williams P."/>
            <person name="Greenwood S.J."/>
            <person name="Moroz L.L."/>
            <person name="Walt D.R."/>
            <person name="Bodnar A.G."/>
        </authorList>
    </citation>
    <scope>NUCLEOTIDE SEQUENCE</scope>
    <source>
        <strain evidence="3">GMGI-L3</strain>
    </source>
</reference>
<dbReference type="SMART" id="SM00186">
    <property type="entry name" value="FBG"/>
    <property type="match status" value="1"/>
</dbReference>
<dbReference type="EMBL" id="JAHLQT010006876">
    <property type="protein sequence ID" value="KAG7174804.1"/>
    <property type="molecule type" value="Genomic_DNA"/>
</dbReference>
<dbReference type="Proteomes" id="UP000747542">
    <property type="component" value="Unassembled WGS sequence"/>
</dbReference>
<name>A0A8J5N8F7_HOMAM</name>
<dbReference type="InterPro" id="IPR002181">
    <property type="entry name" value="Fibrinogen_a/b/g_C_dom"/>
</dbReference>
<dbReference type="Pfam" id="PF00147">
    <property type="entry name" value="Fibrinogen_C"/>
    <property type="match status" value="2"/>
</dbReference>
<accession>A0A8J5N8F7</accession>
<dbReference type="Gene3D" id="4.10.530.10">
    <property type="entry name" value="Gamma-fibrinogen Carboxyl Terminal Fragment, domain 2"/>
    <property type="match status" value="1"/>
</dbReference>
<dbReference type="PANTHER" id="PTHR19143:SF327">
    <property type="entry name" value="FI21813P1-RELATED"/>
    <property type="match status" value="1"/>
</dbReference>
<feature type="region of interest" description="Disordered" evidence="1">
    <location>
        <begin position="126"/>
        <end position="178"/>
    </location>
</feature>
<evidence type="ECO:0000313" key="3">
    <source>
        <dbReference type="EMBL" id="KAG7174804.1"/>
    </source>
</evidence>
<evidence type="ECO:0000313" key="4">
    <source>
        <dbReference type="Proteomes" id="UP000747542"/>
    </source>
</evidence>
<feature type="domain" description="Fibrinogen C-terminal" evidence="2">
    <location>
        <begin position="199"/>
        <end position="400"/>
    </location>
</feature>
<dbReference type="CDD" id="cd00087">
    <property type="entry name" value="FReD"/>
    <property type="match status" value="1"/>
</dbReference>
<gene>
    <name evidence="3" type="primary">Fibcd1-L2</name>
    <name evidence="3" type="ORF">Hamer_G023354</name>
</gene>
<feature type="compositionally biased region" description="Basic and acidic residues" evidence="1">
    <location>
        <begin position="1"/>
        <end position="21"/>
    </location>
</feature>
<proteinExistence type="predicted"/>
<dbReference type="NCBIfam" id="NF040941">
    <property type="entry name" value="GGGWT_bact"/>
    <property type="match status" value="1"/>
</dbReference>
<keyword evidence="4" id="KW-1185">Reference proteome</keyword>
<dbReference type="PROSITE" id="PS51406">
    <property type="entry name" value="FIBRINOGEN_C_2"/>
    <property type="match status" value="1"/>
</dbReference>
<dbReference type="Gene3D" id="3.90.215.10">
    <property type="entry name" value="Gamma Fibrinogen, chain A, domain 1"/>
    <property type="match status" value="1"/>
</dbReference>
<dbReference type="AlphaFoldDB" id="A0A8J5N8F7"/>
<organism evidence="3 4">
    <name type="scientific">Homarus americanus</name>
    <name type="common">American lobster</name>
    <dbReference type="NCBI Taxonomy" id="6706"/>
    <lineage>
        <taxon>Eukaryota</taxon>
        <taxon>Metazoa</taxon>
        <taxon>Ecdysozoa</taxon>
        <taxon>Arthropoda</taxon>
        <taxon>Crustacea</taxon>
        <taxon>Multicrustacea</taxon>
        <taxon>Malacostraca</taxon>
        <taxon>Eumalacostraca</taxon>
        <taxon>Eucarida</taxon>
        <taxon>Decapoda</taxon>
        <taxon>Pleocyemata</taxon>
        <taxon>Astacidea</taxon>
        <taxon>Nephropoidea</taxon>
        <taxon>Nephropidae</taxon>
        <taxon>Homarus</taxon>
    </lineage>
</organism>
<dbReference type="SUPFAM" id="SSF56496">
    <property type="entry name" value="Fibrinogen C-terminal domain-like"/>
    <property type="match status" value="1"/>
</dbReference>
<protein>
    <submittedName>
        <fullName evidence="3">Fibrinogen C domain-containing protein 1-like 2</fullName>
    </submittedName>
</protein>
<comment type="caution">
    <text evidence="3">The sequence shown here is derived from an EMBL/GenBank/DDBJ whole genome shotgun (WGS) entry which is preliminary data.</text>
</comment>
<sequence length="403" mass="45189">EGRSSEGRSSEGRSSEGRSSEGRSISVIKHGDQISLNLDPEAEVNAVLLILEESSVQKQKDDLRLLKKVNSTCPNLDLQVFKVTQRPRKVMSGAEETGFGIIAAEDIGSGEIPAWDIDSVEIPAEDTRTWEIPSEDIGSGEIPSEDTGTREIPSEDTGSGEIPSEDTGSGEIPSEDIDSGEIITSWKIEEEIPPANTNAERAAHMRVFGALEEAGYTQSGVYTVYPSHSLGFTVYCDMDNDGGGWTVIQRRDHKFCQEENFYRLWDDYVKGFGNLSQEFWLGLENIHDLTSQTPTELRVDLENFKNKTGWVKYGVFKVKNKDTDYRLWVKDYSGVAGDGLAYHNGARFKGGWWYRNCHYTNLNGLRAGRYGEQSGQYIVWSMWEGITPIRSTEMKVRPIRRTK</sequence>
<feature type="region of interest" description="Disordered" evidence="1">
    <location>
        <begin position="1"/>
        <end position="26"/>
    </location>
</feature>
<feature type="non-terminal residue" evidence="3">
    <location>
        <position position="1"/>
    </location>
</feature>
<dbReference type="PANTHER" id="PTHR19143">
    <property type="entry name" value="FIBRINOGEN/TENASCIN/ANGIOPOEITIN"/>
    <property type="match status" value="1"/>
</dbReference>
<dbReference type="InterPro" id="IPR014716">
    <property type="entry name" value="Fibrinogen_a/b/g_C_1"/>
</dbReference>
<dbReference type="GO" id="GO:0005615">
    <property type="term" value="C:extracellular space"/>
    <property type="evidence" value="ECO:0007669"/>
    <property type="project" value="TreeGrafter"/>
</dbReference>